<dbReference type="STRING" id="6412.T1G7U1"/>
<organism evidence="3 4">
    <name type="scientific">Helobdella robusta</name>
    <name type="common">Californian leech</name>
    <dbReference type="NCBI Taxonomy" id="6412"/>
    <lineage>
        <taxon>Eukaryota</taxon>
        <taxon>Metazoa</taxon>
        <taxon>Spiralia</taxon>
        <taxon>Lophotrochozoa</taxon>
        <taxon>Annelida</taxon>
        <taxon>Clitellata</taxon>
        <taxon>Hirudinea</taxon>
        <taxon>Rhynchobdellida</taxon>
        <taxon>Glossiphoniidae</taxon>
        <taxon>Helobdella</taxon>
    </lineage>
</organism>
<dbReference type="SUPFAM" id="SSF47576">
    <property type="entry name" value="Calponin-homology domain, CH-domain"/>
    <property type="match status" value="1"/>
</dbReference>
<evidence type="ECO:0000259" key="1">
    <source>
        <dbReference type="PROSITE" id="PS50021"/>
    </source>
</evidence>
<evidence type="ECO:0000313" key="3">
    <source>
        <dbReference type="EnsemblMetazoa" id="HelroP90672"/>
    </source>
</evidence>
<dbReference type="HOGENOM" id="CLU_055232_3_0_1"/>
<reference evidence="2 4" key="2">
    <citation type="journal article" date="2013" name="Nature">
        <title>Insights into bilaterian evolution from three spiralian genomes.</title>
        <authorList>
            <person name="Simakov O."/>
            <person name="Marletaz F."/>
            <person name="Cho S.J."/>
            <person name="Edsinger-Gonzales E."/>
            <person name="Havlak P."/>
            <person name="Hellsten U."/>
            <person name="Kuo D.H."/>
            <person name="Larsson T."/>
            <person name="Lv J."/>
            <person name="Arendt D."/>
            <person name="Savage R."/>
            <person name="Osoegawa K."/>
            <person name="de Jong P."/>
            <person name="Grimwood J."/>
            <person name="Chapman J.A."/>
            <person name="Shapiro H."/>
            <person name="Aerts A."/>
            <person name="Otillar R.P."/>
            <person name="Terry A.Y."/>
            <person name="Boore J.L."/>
            <person name="Grigoriev I.V."/>
            <person name="Lindberg D.R."/>
            <person name="Seaver E.C."/>
            <person name="Weisblat D.A."/>
            <person name="Putnam N.H."/>
            <person name="Rokhsar D.S."/>
        </authorList>
    </citation>
    <scope>NUCLEOTIDE SEQUENCE</scope>
</reference>
<dbReference type="CTD" id="20217138"/>
<dbReference type="InParanoid" id="T1G7U1"/>
<dbReference type="RefSeq" id="XP_009030971.1">
    <property type="nucleotide sequence ID" value="XM_009032723.1"/>
</dbReference>
<dbReference type="PROSITE" id="PS50021">
    <property type="entry name" value="CH"/>
    <property type="match status" value="1"/>
</dbReference>
<dbReference type="InterPro" id="IPR003096">
    <property type="entry name" value="SM22_calponin"/>
</dbReference>
<dbReference type="GeneID" id="20217138"/>
<dbReference type="InterPro" id="IPR050606">
    <property type="entry name" value="Calponin-like"/>
</dbReference>
<sequence length="105" mass="11771">ELKTQLVDWIEAVVGEKLNKNEPFEKVLKDGITLCKLMNKIVPGGIKKIVMKGGNFTWMENLQAVQKSMRTYGVPEDELFQPIDLCEARNVKAVVKSLAALARLV</sequence>
<dbReference type="PANTHER" id="PTHR47385:SF22">
    <property type="entry name" value="GH21596P"/>
    <property type="match status" value="1"/>
</dbReference>
<name>T1G7U1_HELRO</name>
<keyword evidence="4" id="KW-1185">Reference proteome</keyword>
<dbReference type="eggNOG" id="KOG2046">
    <property type="taxonomic scope" value="Eukaryota"/>
</dbReference>
<evidence type="ECO:0000313" key="2">
    <source>
        <dbReference type="EMBL" id="ESN90904.1"/>
    </source>
</evidence>
<dbReference type="EMBL" id="KB097739">
    <property type="protein sequence ID" value="ESN90904.1"/>
    <property type="molecule type" value="Genomic_DNA"/>
</dbReference>
<dbReference type="Gene3D" id="1.10.418.10">
    <property type="entry name" value="Calponin-like domain"/>
    <property type="match status" value="1"/>
</dbReference>
<dbReference type="InterPro" id="IPR036872">
    <property type="entry name" value="CH_dom_sf"/>
</dbReference>
<dbReference type="EMBL" id="AMQM01008220">
    <property type="status" value="NOT_ANNOTATED_CDS"/>
    <property type="molecule type" value="Genomic_DNA"/>
</dbReference>
<dbReference type="SMART" id="SM00033">
    <property type="entry name" value="CH"/>
    <property type="match status" value="1"/>
</dbReference>
<feature type="domain" description="Calponin-homology (CH)" evidence="1">
    <location>
        <begin position="1"/>
        <end position="105"/>
    </location>
</feature>
<dbReference type="PANTHER" id="PTHR47385">
    <property type="entry name" value="CALPONIN"/>
    <property type="match status" value="1"/>
</dbReference>
<gene>
    <name evidence="3" type="primary">20217138</name>
    <name evidence="2" type="ORF">HELRODRAFT_90672</name>
</gene>
<dbReference type="EnsemblMetazoa" id="HelroT90672">
    <property type="protein sequence ID" value="HelroP90672"/>
    <property type="gene ID" value="HelroG90672"/>
</dbReference>
<dbReference type="AlphaFoldDB" id="T1G7U1"/>
<reference evidence="4" key="1">
    <citation type="submission" date="2012-12" db="EMBL/GenBank/DDBJ databases">
        <authorList>
            <person name="Hellsten U."/>
            <person name="Grimwood J."/>
            <person name="Chapman J.A."/>
            <person name="Shapiro H."/>
            <person name="Aerts A."/>
            <person name="Otillar R.P."/>
            <person name="Terry A.Y."/>
            <person name="Boore J.L."/>
            <person name="Simakov O."/>
            <person name="Marletaz F."/>
            <person name="Cho S.-J."/>
            <person name="Edsinger-Gonzales E."/>
            <person name="Havlak P."/>
            <person name="Kuo D.-H."/>
            <person name="Larsson T."/>
            <person name="Lv J."/>
            <person name="Arendt D."/>
            <person name="Savage R."/>
            <person name="Osoegawa K."/>
            <person name="de Jong P."/>
            <person name="Lindberg D.R."/>
            <person name="Seaver E.C."/>
            <person name="Weisblat D.A."/>
            <person name="Putnam N.H."/>
            <person name="Grigoriev I.V."/>
            <person name="Rokhsar D.S."/>
        </authorList>
    </citation>
    <scope>NUCLEOTIDE SEQUENCE</scope>
</reference>
<evidence type="ECO:0000313" key="4">
    <source>
        <dbReference type="Proteomes" id="UP000015101"/>
    </source>
</evidence>
<dbReference type="OrthoDB" id="21595at2759"/>
<reference evidence="3" key="3">
    <citation type="submission" date="2015-06" db="UniProtKB">
        <authorList>
            <consortium name="EnsemblMetazoa"/>
        </authorList>
    </citation>
    <scope>IDENTIFICATION</scope>
</reference>
<proteinExistence type="predicted"/>
<dbReference type="Proteomes" id="UP000015101">
    <property type="component" value="Unassembled WGS sequence"/>
</dbReference>
<dbReference type="KEGG" id="hro:HELRODRAFT_90672"/>
<protein>
    <recommendedName>
        <fullName evidence="1">Calponin-homology (CH) domain-containing protein</fullName>
    </recommendedName>
</protein>
<dbReference type="PRINTS" id="PR00888">
    <property type="entry name" value="SM22CALPONIN"/>
</dbReference>
<dbReference type="InterPro" id="IPR001715">
    <property type="entry name" value="CH_dom"/>
</dbReference>
<dbReference type="Pfam" id="PF00307">
    <property type="entry name" value="CH"/>
    <property type="match status" value="1"/>
</dbReference>
<accession>T1G7U1</accession>
<dbReference type="OMA" id="YLLEWIR"/>